<sequence>MVCNEPIKTIDHKLGLNCVDHVNGEECRTLFKRIWYDGTHSLVLCKPKTGRTHQIRVHLQFLGHLITNDPLYSNPSVWGENLGKDGVEYSEDEHQEGRVNVKDVIKLLGEAQKAATRVEAVEDEARVKDALTNVPIGFPRGMSLDPDQPFCPECGHAQFTDPSLDQLQIYLHAYRYSGPGWAFRTSVLPGWIHKLEGGRSLLSISEIIDKISASVI</sequence>
<name>A0ACC1HH49_9FUNG</name>
<accession>A0ACC1HH49</accession>
<gene>
    <name evidence="1" type="primary">RIB2_1</name>
    <name evidence="1" type="ORF">EV182_000337</name>
</gene>
<proteinExistence type="predicted"/>
<dbReference type="EC" id="5.4.99.28" evidence="1"/>
<dbReference type="EMBL" id="JAMZIH010005153">
    <property type="protein sequence ID" value="KAJ1675913.1"/>
    <property type="molecule type" value="Genomic_DNA"/>
</dbReference>
<reference evidence="1" key="1">
    <citation type="submission" date="2022-06" db="EMBL/GenBank/DDBJ databases">
        <title>Phylogenomic reconstructions and comparative analyses of Kickxellomycotina fungi.</title>
        <authorList>
            <person name="Reynolds N.K."/>
            <person name="Stajich J.E."/>
            <person name="Barry K."/>
            <person name="Grigoriev I.V."/>
            <person name="Crous P."/>
            <person name="Smith M.E."/>
        </authorList>
    </citation>
    <scope>NUCLEOTIDE SEQUENCE</scope>
    <source>
        <strain evidence="1">RSA 2271</strain>
    </source>
</reference>
<organism evidence="1 2">
    <name type="scientific">Spiromyces aspiralis</name>
    <dbReference type="NCBI Taxonomy" id="68401"/>
    <lineage>
        <taxon>Eukaryota</taxon>
        <taxon>Fungi</taxon>
        <taxon>Fungi incertae sedis</taxon>
        <taxon>Zoopagomycota</taxon>
        <taxon>Kickxellomycotina</taxon>
        <taxon>Kickxellomycetes</taxon>
        <taxon>Kickxellales</taxon>
        <taxon>Kickxellaceae</taxon>
        <taxon>Spiromyces</taxon>
    </lineage>
</organism>
<keyword evidence="1" id="KW-0413">Isomerase</keyword>
<protein>
    <submittedName>
        <fullName evidence="1">DRAP deaminase</fullName>
        <ecNumber evidence="1">5.4.99.28</ecNumber>
    </submittedName>
</protein>
<dbReference type="Proteomes" id="UP001145114">
    <property type="component" value="Unassembled WGS sequence"/>
</dbReference>
<keyword evidence="2" id="KW-1185">Reference proteome</keyword>
<evidence type="ECO:0000313" key="1">
    <source>
        <dbReference type="EMBL" id="KAJ1675913.1"/>
    </source>
</evidence>
<evidence type="ECO:0000313" key="2">
    <source>
        <dbReference type="Proteomes" id="UP001145114"/>
    </source>
</evidence>
<comment type="caution">
    <text evidence="1">The sequence shown here is derived from an EMBL/GenBank/DDBJ whole genome shotgun (WGS) entry which is preliminary data.</text>
</comment>